<reference evidence="4 5" key="1">
    <citation type="submission" date="2020-12" db="EMBL/GenBank/DDBJ databases">
        <title>Metabolic potential, ecology and presence of endohyphal bacteria is reflected in genomic diversity of Mucoromycotina.</title>
        <authorList>
            <person name="Muszewska A."/>
            <person name="Okrasinska A."/>
            <person name="Steczkiewicz K."/>
            <person name="Drgas O."/>
            <person name="Orlowska M."/>
            <person name="Perlinska-Lenart U."/>
            <person name="Aleksandrzak-Piekarczyk T."/>
            <person name="Szatraj K."/>
            <person name="Zielenkiewicz U."/>
            <person name="Pilsyk S."/>
            <person name="Malc E."/>
            <person name="Mieczkowski P."/>
            <person name="Kruszewska J.S."/>
            <person name="Biernat P."/>
            <person name="Pawlowska J."/>
        </authorList>
    </citation>
    <scope>NUCLEOTIDE SEQUENCE [LARGE SCALE GENOMIC DNA]</scope>
    <source>
        <strain evidence="4 5">CBS 142.35</strain>
    </source>
</reference>
<dbReference type="Gene3D" id="4.10.240.10">
    <property type="entry name" value="Zn(2)-C6 fungal-type DNA-binding domain"/>
    <property type="match status" value="1"/>
</dbReference>
<comment type="caution">
    <text evidence="4">The sequence shown here is derived from an EMBL/GenBank/DDBJ whole genome shotgun (WGS) entry which is preliminary data.</text>
</comment>
<sequence>MIHKGKNVPCEGCRERKKKCSSGQPCERCKRLGIECQYLKPATPPDLNYVDMVNNHELKANVDKLEHLIKYMEEEMRQLQQSSHCNRASPTYSSLHPLIAKRELSSGSIPIESSDCSIWSVSTIDSPSTITTTTPPLHPTELTAVKKRKPQNQYYPQSTITTNWKLKLGPHGLCIETNILSYDDLMHQIQAFAFAKTLNEEPITPLFKQPSNSTHPTIPRYALNSPMRRAHFRAIKQCITLNEQHSVQEASSSSPSLSLTLSLKNEKNDVNASWNSDHDRGVPSSILHFKQQNSQHITLKLIDIFFSCQFYQNMCLHRNTFYSLFVDQDDPEASPVVCALTAAILTMHCHHILEIIPYSQQINAHSYFISRAKYLLSNVFDELTLEPYLTYLFMALYYIKLQRPRDAIRYFEQCIRIRHLLVDEYMPKKGYSDHTGEQELFKRSHKVLFMIARQVEFLHNRRGIIVRSMEHKRQTIPPLVNELKQYVKPEDCLPTSFPDEDARVSRVIKQDGCSDRIYHVLTKFLAFTRYSQDPVPLPMLVKTEAALNEYYFKDLPPEFRLALNIFEDNLSDEEFRRRLADDDNSDAASITLAIRYYQAVISIHEPFVPTLPPEYNLNSTAKDTPGTLPILSMDEDHSASEKHEEHERAMHTLRAFEICYRSSIILVRLLEYMIVTLDICTDSLMPCLLTAWDTHVRNACLGLTDPEKAQKHVPTQVVKVSREYVLRCVAIVRKGYHYNAADKGLWEHYQSVESELLNAMFVTRPYSAQYWDSLGPTNTR</sequence>
<dbReference type="SUPFAM" id="SSF57701">
    <property type="entry name" value="Zn2/Cys6 DNA-binding domain"/>
    <property type="match status" value="1"/>
</dbReference>
<dbReference type="Proteomes" id="UP000646827">
    <property type="component" value="Unassembled WGS sequence"/>
</dbReference>
<organism evidence="4 5">
    <name type="scientific">Circinella minor</name>
    <dbReference type="NCBI Taxonomy" id="1195481"/>
    <lineage>
        <taxon>Eukaryota</taxon>
        <taxon>Fungi</taxon>
        <taxon>Fungi incertae sedis</taxon>
        <taxon>Mucoromycota</taxon>
        <taxon>Mucoromycotina</taxon>
        <taxon>Mucoromycetes</taxon>
        <taxon>Mucorales</taxon>
        <taxon>Lichtheimiaceae</taxon>
        <taxon>Circinella</taxon>
    </lineage>
</organism>
<feature type="coiled-coil region" evidence="2">
    <location>
        <begin position="55"/>
        <end position="82"/>
    </location>
</feature>
<dbReference type="InterPro" id="IPR001138">
    <property type="entry name" value="Zn2Cys6_DnaBD"/>
</dbReference>
<dbReference type="InterPro" id="IPR036864">
    <property type="entry name" value="Zn2-C6_fun-type_DNA-bd_sf"/>
</dbReference>
<evidence type="ECO:0000256" key="2">
    <source>
        <dbReference type="SAM" id="Coils"/>
    </source>
</evidence>
<feature type="domain" description="Zn(2)-C6 fungal-type" evidence="3">
    <location>
        <begin position="9"/>
        <end position="38"/>
    </location>
</feature>
<dbReference type="OrthoDB" id="2328572at2759"/>
<keyword evidence="5" id="KW-1185">Reference proteome</keyword>
<dbReference type="SMART" id="SM00066">
    <property type="entry name" value="GAL4"/>
    <property type="match status" value="1"/>
</dbReference>
<evidence type="ECO:0000313" key="4">
    <source>
        <dbReference type="EMBL" id="KAG2226657.1"/>
    </source>
</evidence>
<dbReference type="GO" id="GO:0000981">
    <property type="term" value="F:DNA-binding transcription factor activity, RNA polymerase II-specific"/>
    <property type="evidence" value="ECO:0007669"/>
    <property type="project" value="InterPro"/>
</dbReference>
<name>A0A8H7VPL4_9FUNG</name>
<dbReference type="Pfam" id="PF00172">
    <property type="entry name" value="Zn_clus"/>
    <property type="match status" value="1"/>
</dbReference>
<dbReference type="GO" id="GO:0008270">
    <property type="term" value="F:zinc ion binding"/>
    <property type="evidence" value="ECO:0007669"/>
    <property type="project" value="InterPro"/>
</dbReference>
<dbReference type="PROSITE" id="PS50048">
    <property type="entry name" value="ZN2_CY6_FUNGAL_2"/>
    <property type="match status" value="1"/>
</dbReference>
<gene>
    <name evidence="4" type="ORF">INT45_001004</name>
</gene>
<dbReference type="PROSITE" id="PS00463">
    <property type="entry name" value="ZN2_CY6_FUNGAL_1"/>
    <property type="match status" value="1"/>
</dbReference>
<dbReference type="InterPro" id="IPR050987">
    <property type="entry name" value="AtrR-like"/>
</dbReference>
<proteinExistence type="predicted"/>
<protein>
    <recommendedName>
        <fullName evidence="3">Zn(2)-C6 fungal-type domain-containing protein</fullName>
    </recommendedName>
</protein>
<evidence type="ECO:0000256" key="1">
    <source>
        <dbReference type="ARBA" id="ARBA00023242"/>
    </source>
</evidence>
<dbReference type="CDD" id="cd00067">
    <property type="entry name" value="GAL4"/>
    <property type="match status" value="1"/>
</dbReference>
<dbReference type="AlphaFoldDB" id="A0A8H7VPL4"/>
<dbReference type="PANTHER" id="PTHR46910:SF1">
    <property type="entry name" value="MISCELLANEOUS ZN(II)2CYS6 TRANSCRIPTION FACTOR (EUROFUNG)-RELATED"/>
    <property type="match status" value="1"/>
</dbReference>
<dbReference type="CDD" id="cd12148">
    <property type="entry name" value="fungal_TF_MHR"/>
    <property type="match status" value="1"/>
</dbReference>
<dbReference type="PANTHER" id="PTHR46910">
    <property type="entry name" value="TRANSCRIPTION FACTOR PDR1"/>
    <property type="match status" value="1"/>
</dbReference>
<keyword evidence="2" id="KW-0175">Coiled coil</keyword>
<accession>A0A8H7VPL4</accession>
<dbReference type="EMBL" id="JAEPRB010000014">
    <property type="protein sequence ID" value="KAG2226657.1"/>
    <property type="molecule type" value="Genomic_DNA"/>
</dbReference>
<evidence type="ECO:0000259" key="3">
    <source>
        <dbReference type="PROSITE" id="PS50048"/>
    </source>
</evidence>
<keyword evidence="1" id="KW-0539">Nucleus</keyword>
<evidence type="ECO:0000313" key="5">
    <source>
        <dbReference type="Proteomes" id="UP000646827"/>
    </source>
</evidence>